<dbReference type="STRING" id="1601833.SAMN05518684_10596"/>
<evidence type="ECO:0000256" key="5">
    <source>
        <dbReference type="ARBA" id="ARBA00022989"/>
    </source>
</evidence>
<sequence length="226" mass="24701">MIVGSVFDFGTFISELQRTYPFFIEAGLVTIQLTIASVLIGTVIGILFALLKLSPLKIFRIIAGTYITIIRGTPLIVQIFALFYGFSQIIMLSAFWSAALALAVHNSAYIAEIFRGATQSIDKGQTEAGRSLGMSGIMTMRRIVMPQAMRRAVPPLGNQFIIGLKDSSLAAFVAVDELFRTAQGIAAGTLNTMETFIIVGIYYLLLVMIFTVIVNAVEQRMAKSEK</sequence>
<name>A0A1H9T2U4_9BACI</name>
<dbReference type="InterPro" id="IPR035906">
    <property type="entry name" value="MetI-like_sf"/>
</dbReference>
<keyword evidence="6 7" id="KW-0472">Membrane</keyword>
<feature type="transmembrane region" description="Helical" evidence="7">
    <location>
        <begin position="89"/>
        <end position="111"/>
    </location>
</feature>
<feature type="transmembrane region" description="Helical" evidence="7">
    <location>
        <begin position="195"/>
        <end position="217"/>
    </location>
</feature>
<evidence type="ECO:0000256" key="2">
    <source>
        <dbReference type="ARBA" id="ARBA00022448"/>
    </source>
</evidence>
<protein>
    <submittedName>
        <fullName evidence="9">Polar amino acid transport system permease protein</fullName>
    </submittedName>
</protein>
<evidence type="ECO:0000313" key="10">
    <source>
        <dbReference type="Proteomes" id="UP000198571"/>
    </source>
</evidence>
<evidence type="ECO:0000313" key="9">
    <source>
        <dbReference type="EMBL" id="SER91570.1"/>
    </source>
</evidence>
<dbReference type="InterPro" id="IPR010065">
    <property type="entry name" value="AA_ABC_transptr_permease_3TM"/>
</dbReference>
<reference evidence="10" key="1">
    <citation type="submission" date="2016-10" db="EMBL/GenBank/DDBJ databases">
        <authorList>
            <person name="Varghese N."/>
            <person name="Submissions S."/>
        </authorList>
    </citation>
    <scope>NUCLEOTIDE SEQUENCE [LARGE SCALE GENOMIC DNA]</scope>
    <source>
        <strain evidence="10">S9</strain>
    </source>
</reference>
<dbReference type="Pfam" id="PF00528">
    <property type="entry name" value="BPD_transp_1"/>
    <property type="match status" value="1"/>
</dbReference>
<organism evidence="9 10">
    <name type="scientific">Salipaludibacillus aurantiacus</name>
    <dbReference type="NCBI Taxonomy" id="1601833"/>
    <lineage>
        <taxon>Bacteria</taxon>
        <taxon>Bacillati</taxon>
        <taxon>Bacillota</taxon>
        <taxon>Bacilli</taxon>
        <taxon>Bacillales</taxon>
        <taxon>Bacillaceae</taxon>
    </lineage>
</organism>
<proteinExistence type="inferred from homology"/>
<dbReference type="NCBIfam" id="TIGR01726">
    <property type="entry name" value="HEQRo_perm_3TM"/>
    <property type="match status" value="1"/>
</dbReference>
<keyword evidence="4 7" id="KW-0812">Transmembrane</keyword>
<dbReference type="PANTHER" id="PTHR30614">
    <property type="entry name" value="MEMBRANE COMPONENT OF AMINO ACID ABC TRANSPORTER"/>
    <property type="match status" value="1"/>
</dbReference>
<evidence type="ECO:0000259" key="8">
    <source>
        <dbReference type="PROSITE" id="PS50928"/>
    </source>
</evidence>
<dbReference type="Gene3D" id="1.10.3720.10">
    <property type="entry name" value="MetI-like"/>
    <property type="match status" value="1"/>
</dbReference>
<dbReference type="SUPFAM" id="SSF161098">
    <property type="entry name" value="MetI-like"/>
    <property type="match status" value="1"/>
</dbReference>
<keyword evidence="2 7" id="KW-0813">Transport</keyword>
<dbReference type="InterPro" id="IPR043429">
    <property type="entry name" value="ArtM/GltK/GlnP/TcyL/YhdX-like"/>
</dbReference>
<dbReference type="EMBL" id="FOGT01000005">
    <property type="protein sequence ID" value="SER91570.1"/>
    <property type="molecule type" value="Genomic_DNA"/>
</dbReference>
<dbReference type="AlphaFoldDB" id="A0A1H9T2U4"/>
<feature type="transmembrane region" description="Helical" evidence="7">
    <location>
        <begin position="20"/>
        <end position="51"/>
    </location>
</feature>
<dbReference type="CDD" id="cd06261">
    <property type="entry name" value="TM_PBP2"/>
    <property type="match status" value="1"/>
</dbReference>
<dbReference type="GO" id="GO:0006865">
    <property type="term" value="P:amino acid transport"/>
    <property type="evidence" value="ECO:0007669"/>
    <property type="project" value="TreeGrafter"/>
</dbReference>
<dbReference type="PANTHER" id="PTHR30614:SF46">
    <property type="entry name" value="ABC TRANSPORTER MEMBRANE SPANNING PERMEASE-GLUTAMINE TRANSPORT"/>
    <property type="match status" value="1"/>
</dbReference>
<dbReference type="PROSITE" id="PS50928">
    <property type="entry name" value="ABC_TM1"/>
    <property type="match status" value="1"/>
</dbReference>
<keyword evidence="3" id="KW-1003">Cell membrane</keyword>
<keyword evidence="5 7" id="KW-1133">Transmembrane helix</keyword>
<evidence type="ECO:0000256" key="3">
    <source>
        <dbReference type="ARBA" id="ARBA00022475"/>
    </source>
</evidence>
<evidence type="ECO:0000256" key="4">
    <source>
        <dbReference type="ARBA" id="ARBA00022692"/>
    </source>
</evidence>
<dbReference type="RefSeq" id="WP_245732995.1">
    <property type="nucleotide sequence ID" value="NZ_FOGT01000005.1"/>
</dbReference>
<dbReference type="Proteomes" id="UP000198571">
    <property type="component" value="Unassembled WGS sequence"/>
</dbReference>
<evidence type="ECO:0000256" key="1">
    <source>
        <dbReference type="ARBA" id="ARBA00004651"/>
    </source>
</evidence>
<dbReference type="GO" id="GO:0022857">
    <property type="term" value="F:transmembrane transporter activity"/>
    <property type="evidence" value="ECO:0007669"/>
    <property type="project" value="InterPro"/>
</dbReference>
<dbReference type="GO" id="GO:0043190">
    <property type="term" value="C:ATP-binding cassette (ABC) transporter complex"/>
    <property type="evidence" value="ECO:0007669"/>
    <property type="project" value="InterPro"/>
</dbReference>
<evidence type="ECO:0000256" key="7">
    <source>
        <dbReference type="RuleBase" id="RU363032"/>
    </source>
</evidence>
<feature type="domain" description="ABC transmembrane type-1" evidence="8">
    <location>
        <begin position="27"/>
        <end position="214"/>
    </location>
</feature>
<comment type="subcellular location">
    <subcellularLocation>
        <location evidence="1 7">Cell membrane</location>
        <topology evidence="1 7">Multi-pass membrane protein</topology>
    </subcellularLocation>
</comment>
<comment type="similarity">
    <text evidence="7">Belongs to the binding-protein-dependent transport system permease family.</text>
</comment>
<accession>A0A1H9T2U4</accession>
<dbReference type="InterPro" id="IPR000515">
    <property type="entry name" value="MetI-like"/>
</dbReference>
<gene>
    <name evidence="9" type="ORF">SAMN05518684_10596</name>
</gene>
<evidence type="ECO:0000256" key="6">
    <source>
        <dbReference type="ARBA" id="ARBA00023136"/>
    </source>
</evidence>
<feature type="transmembrane region" description="Helical" evidence="7">
    <location>
        <begin position="58"/>
        <end position="83"/>
    </location>
</feature>
<keyword evidence="10" id="KW-1185">Reference proteome</keyword>